<feature type="domain" description="Rhodanese" evidence="2">
    <location>
        <begin position="51"/>
        <end position="159"/>
    </location>
</feature>
<dbReference type="InterPro" id="IPR051126">
    <property type="entry name" value="Thiosulfate_sulfurtransferase"/>
</dbReference>
<evidence type="ECO:0000259" key="2">
    <source>
        <dbReference type="PROSITE" id="PS50206"/>
    </source>
</evidence>
<reference evidence="3" key="1">
    <citation type="journal article" date="2020" name="mSystems">
        <title>Genome- and Community-Level Interaction Insights into Carbon Utilization and Element Cycling Functions of Hydrothermarchaeota in Hydrothermal Sediment.</title>
        <authorList>
            <person name="Zhou Z."/>
            <person name="Liu Y."/>
            <person name="Xu W."/>
            <person name="Pan J."/>
            <person name="Luo Z.H."/>
            <person name="Li M."/>
        </authorList>
    </citation>
    <scope>NUCLEOTIDE SEQUENCE [LARGE SCALE GENOMIC DNA]</scope>
    <source>
        <strain evidence="3">SpSt-222</strain>
    </source>
</reference>
<dbReference type="AlphaFoldDB" id="A0A7C2ASS5"/>
<protein>
    <submittedName>
        <fullName evidence="3">Sulfurtransferase</fullName>
    </submittedName>
</protein>
<feature type="domain" description="Rhodanese" evidence="2">
    <location>
        <begin position="190"/>
        <end position="303"/>
    </location>
</feature>
<dbReference type="PROSITE" id="PS00380">
    <property type="entry name" value="RHODANESE_1"/>
    <property type="match status" value="1"/>
</dbReference>
<gene>
    <name evidence="3" type="ORF">ENP47_06570</name>
</gene>
<proteinExistence type="predicted"/>
<dbReference type="SMART" id="SM00450">
    <property type="entry name" value="RHOD"/>
    <property type="match status" value="2"/>
</dbReference>
<dbReference type="PANTHER" id="PTHR43855:SF1">
    <property type="entry name" value="THIOSULFATE SULFURTRANSFERASE"/>
    <property type="match status" value="1"/>
</dbReference>
<accession>A0A7C2ASS5</accession>
<name>A0A7C2ASS5_THERO</name>
<dbReference type="InterPro" id="IPR036873">
    <property type="entry name" value="Rhodanese-like_dom_sf"/>
</dbReference>
<dbReference type="SUPFAM" id="SSF52821">
    <property type="entry name" value="Rhodanese/Cell cycle control phosphatase"/>
    <property type="match status" value="2"/>
</dbReference>
<dbReference type="Gene3D" id="3.40.250.10">
    <property type="entry name" value="Rhodanese-like domain"/>
    <property type="match status" value="2"/>
</dbReference>
<keyword evidence="1" id="KW-0677">Repeat</keyword>
<dbReference type="PROSITE" id="PS51257">
    <property type="entry name" value="PROKAR_LIPOPROTEIN"/>
    <property type="match status" value="1"/>
</dbReference>
<dbReference type="PROSITE" id="PS50206">
    <property type="entry name" value="RHODANESE_3"/>
    <property type="match status" value="2"/>
</dbReference>
<comment type="caution">
    <text evidence="3">The sequence shown here is derived from an EMBL/GenBank/DDBJ whole genome shotgun (WGS) entry which is preliminary data.</text>
</comment>
<sequence>MLTRRSFLAGVTGIVLVGCRRLASLPVLAPATSYPGGQLLIEPRELAERLGDPHLIVLDASPLHTYNAGHVPGALHVWWQDTIELHNDVYGMLVGEPRRGTLLRDIGLDPDDEVVVYERGDGRGACRWLWFLHAVGFEQVRLLHGGLFAWEAAGYPTTRALPRRPSPGTFRPSLRYEVLAELPDVLAALGDPSARVVDNRTTKELAETWQGRLRRGRIPGAASVPWSSLLVGEPPLAFRPPEDLATLYRSAGILPEQRILVYGLHSPSAAISYVSLRLLGYPDVRVYDGSWAQWGASDELPIETLAASKP</sequence>
<dbReference type="CDD" id="cd01448">
    <property type="entry name" value="TST_Repeat_1"/>
    <property type="match status" value="1"/>
</dbReference>
<dbReference type="CDD" id="cd01449">
    <property type="entry name" value="TST_Repeat_2"/>
    <property type="match status" value="1"/>
</dbReference>
<dbReference type="GO" id="GO:0004792">
    <property type="term" value="F:thiosulfate-cyanide sulfurtransferase activity"/>
    <property type="evidence" value="ECO:0007669"/>
    <property type="project" value="InterPro"/>
</dbReference>
<organism evidence="3">
    <name type="scientific">Thermomicrobium roseum</name>
    <dbReference type="NCBI Taxonomy" id="500"/>
    <lineage>
        <taxon>Bacteria</taxon>
        <taxon>Pseudomonadati</taxon>
        <taxon>Thermomicrobiota</taxon>
        <taxon>Thermomicrobia</taxon>
        <taxon>Thermomicrobiales</taxon>
        <taxon>Thermomicrobiaceae</taxon>
        <taxon>Thermomicrobium</taxon>
    </lineage>
</organism>
<dbReference type="PANTHER" id="PTHR43855">
    <property type="entry name" value="THIOSULFATE SULFURTRANSFERASE"/>
    <property type="match status" value="1"/>
</dbReference>
<evidence type="ECO:0000313" key="3">
    <source>
        <dbReference type="EMBL" id="HEF65242.1"/>
    </source>
</evidence>
<dbReference type="InterPro" id="IPR001763">
    <property type="entry name" value="Rhodanese-like_dom"/>
</dbReference>
<dbReference type="Pfam" id="PF00581">
    <property type="entry name" value="Rhodanese"/>
    <property type="match status" value="2"/>
</dbReference>
<evidence type="ECO:0000256" key="1">
    <source>
        <dbReference type="ARBA" id="ARBA00022737"/>
    </source>
</evidence>
<keyword evidence="3" id="KW-0808">Transferase</keyword>
<dbReference type="InterPro" id="IPR001307">
    <property type="entry name" value="Thiosulphate_STrfase_CS"/>
</dbReference>
<dbReference type="InterPro" id="IPR006311">
    <property type="entry name" value="TAT_signal"/>
</dbReference>
<dbReference type="PROSITE" id="PS51318">
    <property type="entry name" value="TAT"/>
    <property type="match status" value="1"/>
</dbReference>
<dbReference type="EMBL" id="DSJL01000011">
    <property type="protein sequence ID" value="HEF65242.1"/>
    <property type="molecule type" value="Genomic_DNA"/>
</dbReference>